<organism evidence="8 9">
    <name type="scientific">Guptibacillus hwajinpoensis</name>
    <dbReference type="NCBI Taxonomy" id="208199"/>
    <lineage>
        <taxon>Bacteria</taxon>
        <taxon>Bacillati</taxon>
        <taxon>Bacillota</taxon>
        <taxon>Bacilli</taxon>
        <taxon>Bacillales</taxon>
        <taxon>Guptibacillaceae</taxon>
        <taxon>Guptibacillus</taxon>
    </lineage>
</organism>
<evidence type="ECO:0000313" key="9">
    <source>
        <dbReference type="Proteomes" id="UP001226720"/>
    </source>
</evidence>
<dbReference type="Pfam" id="PF07681">
    <property type="entry name" value="DoxX"/>
    <property type="match status" value="1"/>
</dbReference>
<feature type="transmembrane region" description="Helical" evidence="7">
    <location>
        <begin position="46"/>
        <end position="67"/>
    </location>
</feature>
<evidence type="ECO:0000256" key="1">
    <source>
        <dbReference type="ARBA" id="ARBA00004651"/>
    </source>
</evidence>
<evidence type="ECO:0000256" key="6">
    <source>
        <dbReference type="ARBA" id="ARBA00023136"/>
    </source>
</evidence>
<comment type="caution">
    <text evidence="8">The sequence shown here is derived from an EMBL/GenBank/DDBJ whole genome shotgun (WGS) entry which is preliminary data.</text>
</comment>
<dbReference type="EMBL" id="JAUSWM010000012">
    <property type="protein sequence ID" value="MDQ0484948.1"/>
    <property type="molecule type" value="Genomic_DNA"/>
</dbReference>
<sequence length="134" mass="14162">MGSKIEWGLLGGRLTLGIIMLAHGIQKLGGIESTVAMFEKIGQPAWLAYATAIIEAAGGAFLILGIFVVPSAILLGLTMIGAIVLVKFQMGLIGGYEFPLSLLGLSFILAFTGSKKFAISEVLLNKNKEIDQHS</sequence>
<keyword evidence="4 7" id="KW-0812">Transmembrane</keyword>
<comment type="subcellular location">
    <subcellularLocation>
        <location evidence="1">Cell membrane</location>
        <topology evidence="1">Multi-pass membrane protein</topology>
    </subcellularLocation>
</comment>
<protein>
    <submittedName>
        <fullName evidence="8">Membrane protein YphA (DoxX/SURF4 family)</fullName>
    </submittedName>
</protein>
<dbReference type="Proteomes" id="UP001226720">
    <property type="component" value="Unassembled WGS sequence"/>
</dbReference>
<proteinExistence type="inferred from homology"/>
<evidence type="ECO:0000256" key="5">
    <source>
        <dbReference type="ARBA" id="ARBA00022989"/>
    </source>
</evidence>
<keyword evidence="9" id="KW-1185">Reference proteome</keyword>
<evidence type="ECO:0000313" key="8">
    <source>
        <dbReference type="EMBL" id="MDQ0484948.1"/>
    </source>
</evidence>
<comment type="similarity">
    <text evidence="2">Belongs to the DoxX family.</text>
</comment>
<evidence type="ECO:0000256" key="7">
    <source>
        <dbReference type="SAM" id="Phobius"/>
    </source>
</evidence>
<dbReference type="RefSeq" id="WP_053216249.1">
    <property type="nucleotide sequence ID" value="NZ_CP119526.1"/>
</dbReference>
<evidence type="ECO:0000256" key="4">
    <source>
        <dbReference type="ARBA" id="ARBA00022692"/>
    </source>
</evidence>
<keyword evidence="6 7" id="KW-0472">Membrane</keyword>
<keyword evidence="5 7" id="KW-1133">Transmembrane helix</keyword>
<keyword evidence="3" id="KW-1003">Cell membrane</keyword>
<dbReference type="PANTHER" id="PTHR33452:SF1">
    <property type="entry name" value="INNER MEMBRANE PROTEIN YPHA-RELATED"/>
    <property type="match status" value="1"/>
</dbReference>
<gene>
    <name evidence="8" type="ORF">QO000_003952</name>
</gene>
<dbReference type="InterPro" id="IPR032808">
    <property type="entry name" value="DoxX"/>
</dbReference>
<dbReference type="InterPro" id="IPR051907">
    <property type="entry name" value="DoxX-like_oxidoreductase"/>
</dbReference>
<dbReference type="PANTHER" id="PTHR33452">
    <property type="entry name" value="OXIDOREDUCTASE CATD-RELATED"/>
    <property type="match status" value="1"/>
</dbReference>
<reference evidence="8" key="1">
    <citation type="submission" date="2023-07" db="EMBL/GenBank/DDBJ databases">
        <title>Genomic Encyclopedia of Type Strains, Phase IV (KMG-IV): sequencing the most valuable type-strain genomes for metagenomic binning, comparative biology and taxonomic classification.</title>
        <authorList>
            <person name="Goeker M."/>
        </authorList>
    </citation>
    <scope>NUCLEOTIDE SEQUENCE [LARGE SCALE GENOMIC DNA]</scope>
    <source>
        <strain evidence="8">JSM 076093</strain>
    </source>
</reference>
<evidence type="ECO:0000256" key="2">
    <source>
        <dbReference type="ARBA" id="ARBA00006679"/>
    </source>
</evidence>
<evidence type="ECO:0000256" key="3">
    <source>
        <dbReference type="ARBA" id="ARBA00022475"/>
    </source>
</evidence>
<feature type="transmembrane region" description="Helical" evidence="7">
    <location>
        <begin position="74"/>
        <end position="92"/>
    </location>
</feature>
<dbReference type="GeneID" id="301328775"/>
<accession>A0ABU0K6G4</accession>
<feature type="transmembrane region" description="Helical" evidence="7">
    <location>
        <begin position="7"/>
        <end position="26"/>
    </location>
</feature>
<name>A0ABU0K6G4_9BACL</name>